<feature type="transmembrane region" description="Helical" evidence="13">
    <location>
        <begin position="86"/>
        <end position="104"/>
    </location>
</feature>
<evidence type="ECO:0000259" key="14">
    <source>
        <dbReference type="PROSITE" id="PS50042"/>
    </source>
</evidence>
<keyword evidence="6" id="KW-0851">Voltage-gated channel</keyword>
<keyword evidence="16" id="KW-1185">Reference proteome</keyword>
<dbReference type="GO" id="GO:0005886">
    <property type="term" value="C:plasma membrane"/>
    <property type="evidence" value="ECO:0007669"/>
    <property type="project" value="TreeGrafter"/>
</dbReference>
<dbReference type="PROSITE" id="PS50042">
    <property type="entry name" value="CNMP_BINDING_3"/>
    <property type="match status" value="2"/>
</dbReference>
<feature type="transmembrane region" description="Helical" evidence="13">
    <location>
        <begin position="1103"/>
        <end position="1128"/>
    </location>
</feature>
<feature type="domain" description="Cyclic nucleotide-binding" evidence="14">
    <location>
        <begin position="415"/>
        <end position="522"/>
    </location>
</feature>
<protein>
    <recommendedName>
        <fullName evidence="14">Cyclic nucleotide-binding domain-containing protein</fullName>
    </recommendedName>
</protein>
<evidence type="ECO:0000256" key="11">
    <source>
        <dbReference type="ARBA" id="ARBA00023303"/>
    </source>
</evidence>
<feature type="transmembrane region" description="Helical" evidence="13">
    <location>
        <begin position="312"/>
        <end position="336"/>
    </location>
</feature>
<feature type="transmembrane region" description="Helical" evidence="13">
    <location>
        <begin position="238"/>
        <end position="260"/>
    </location>
</feature>
<dbReference type="EnsemblProtists" id="PYU1_T011288">
    <property type="protein sequence ID" value="PYU1_T011288"/>
    <property type="gene ID" value="PYU1_G011263"/>
</dbReference>
<keyword evidence="9" id="KW-0406">Ion transport</keyword>
<dbReference type="InterPro" id="IPR005821">
    <property type="entry name" value="Ion_trans_dom"/>
</dbReference>
<dbReference type="InterPro" id="IPR000595">
    <property type="entry name" value="cNMP-bd_dom"/>
</dbReference>
<evidence type="ECO:0000256" key="4">
    <source>
        <dbReference type="ARBA" id="ARBA00022692"/>
    </source>
</evidence>
<feature type="region of interest" description="Disordered" evidence="12">
    <location>
        <begin position="1409"/>
        <end position="1460"/>
    </location>
</feature>
<reference evidence="16" key="1">
    <citation type="journal article" date="2010" name="Genome Biol.">
        <title>Genome sequence of the necrotrophic plant pathogen Pythium ultimum reveals original pathogenicity mechanisms and effector repertoire.</title>
        <authorList>
            <person name="Levesque C.A."/>
            <person name="Brouwer H."/>
            <person name="Cano L."/>
            <person name="Hamilton J.P."/>
            <person name="Holt C."/>
            <person name="Huitema E."/>
            <person name="Raffaele S."/>
            <person name="Robideau G.P."/>
            <person name="Thines M."/>
            <person name="Win J."/>
            <person name="Zerillo M.M."/>
            <person name="Beakes G.W."/>
            <person name="Boore J.L."/>
            <person name="Busam D."/>
            <person name="Dumas B."/>
            <person name="Ferriera S."/>
            <person name="Fuerstenberg S.I."/>
            <person name="Gachon C.M."/>
            <person name="Gaulin E."/>
            <person name="Govers F."/>
            <person name="Grenville-Briggs L."/>
            <person name="Horner N."/>
            <person name="Hostetler J."/>
            <person name="Jiang R.H."/>
            <person name="Johnson J."/>
            <person name="Krajaejun T."/>
            <person name="Lin H."/>
            <person name="Meijer H.J."/>
            <person name="Moore B."/>
            <person name="Morris P."/>
            <person name="Phuntmart V."/>
            <person name="Puiu D."/>
            <person name="Shetty J."/>
            <person name="Stajich J.E."/>
            <person name="Tripathy S."/>
            <person name="Wawra S."/>
            <person name="van West P."/>
            <person name="Whitty B.R."/>
            <person name="Coutinho P.M."/>
            <person name="Henrissat B."/>
            <person name="Martin F."/>
            <person name="Thomas P.D."/>
            <person name="Tyler B.M."/>
            <person name="De Vries R.P."/>
            <person name="Kamoun S."/>
            <person name="Yandell M."/>
            <person name="Tisserat N."/>
            <person name="Buell C.R."/>
        </authorList>
    </citation>
    <scope>NUCLEOTIDE SEQUENCE</scope>
    <source>
        <strain evidence="16">DAOM:BR144</strain>
    </source>
</reference>
<dbReference type="GO" id="GO:0034702">
    <property type="term" value="C:monoatomic ion channel complex"/>
    <property type="evidence" value="ECO:0007669"/>
    <property type="project" value="UniProtKB-KW"/>
</dbReference>
<feature type="transmembrane region" description="Helical" evidence="13">
    <location>
        <begin position="116"/>
        <end position="140"/>
    </location>
</feature>
<dbReference type="GO" id="GO:0005249">
    <property type="term" value="F:voltage-gated potassium channel activity"/>
    <property type="evidence" value="ECO:0007669"/>
    <property type="project" value="InterPro"/>
</dbReference>
<keyword evidence="3" id="KW-0633">Potassium transport</keyword>
<dbReference type="InterPro" id="IPR003938">
    <property type="entry name" value="K_chnl_volt-dep_EAG/ELK/ERG"/>
</dbReference>
<feature type="compositionally biased region" description="Basic and acidic residues" evidence="12">
    <location>
        <begin position="1442"/>
        <end position="1460"/>
    </location>
</feature>
<organism evidence="15 16">
    <name type="scientific">Globisporangium ultimum (strain ATCC 200006 / CBS 805.95 / DAOM BR144)</name>
    <name type="common">Pythium ultimum</name>
    <dbReference type="NCBI Taxonomy" id="431595"/>
    <lineage>
        <taxon>Eukaryota</taxon>
        <taxon>Sar</taxon>
        <taxon>Stramenopiles</taxon>
        <taxon>Oomycota</taxon>
        <taxon>Peronosporomycetes</taxon>
        <taxon>Pythiales</taxon>
        <taxon>Pythiaceae</taxon>
        <taxon>Globisporangium</taxon>
    </lineage>
</organism>
<keyword evidence="7" id="KW-0630">Potassium</keyword>
<dbReference type="InterPro" id="IPR050818">
    <property type="entry name" value="KCNH_animal-type"/>
</dbReference>
<dbReference type="InterPro" id="IPR018490">
    <property type="entry name" value="cNMP-bd_dom_sf"/>
</dbReference>
<dbReference type="PANTHER" id="PTHR10217:SF435">
    <property type="entry name" value="POTASSIUM VOLTAGE-GATED CHANNEL PROTEIN EAG"/>
    <property type="match status" value="1"/>
</dbReference>
<dbReference type="SUPFAM" id="SSF81324">
    <property type="entry name" value="Voltage-gated potassium channels"/>
    <property type="match status" value="2"/>
</dbReference>
<dbReference type="SMART" id="SM00100">
    <property type="entry name" value="cNMP"/>
    <property type="match status" value="1"/>
</dbReference>
<evidence type="ECO:0000256" key="8">
    <source>
        <dbReference type="ARBA" id="ARBA00022989"/>
    </source>
</evidence>
<evidence type="ECO:0000256" key="1">
    <source>
        <dbReference type="ARBA" id="ARBA00004141"/>
    </source>
</evidence>
<feature type="transmembrane region" description="Helical" evidence="13">
    <location>
        <begin position="281"/>
        <end position="300"/>
    </location>
</feature>
<evidence type="ECO:0000256" key="10">
    <source>
        <dbReference type="ARBA" id="ARBA00023136"/>
    </source>
</evidence>
<feature type="region of interest" description="Disordered" evidence="12">
    <location>
        <begin position="780"/>
        <end position="806"/>
    </location>
</feature>
<feature type="compositionally biased region" description="Polar residues" evidence="12">
    <location>
        <begin position="782"/>
        <end position="797"/>
    </location>
</feature>
<keyword evidence="2" id="KW-0813">Transport</keyword>
<dbReference type="VEuPathDB" id="FungiDB:PYU1_G011263"/>
<keyword evidence="11" id="KW-0407">Ion channel</keyword>
<dbReference type="SUPFAM" id="SSF51206">
    <property type="entry name" value="cAMP-binding domain-like"/>
    <property type="match status" value="2"/>
</dbReference>
<reference evidence="16" key="2">
    <citation type="submission" date="2010-04" db="EMBL/GenBank/DDBJ databases">
        <authorList>
            <person name="Buell R."/>
            <person name="Hamilton J."/>
            <person name="Hostetler J."/>
        </authorList>
    </citation>
    <scope>NUCLEOTIDE SEQUENCE [LARGE SCALE GENOMIC DNA]</scope>
    <source>
        <strain evidence="16">DAOM:BR144</strain>
    </source>
</reference>
<dbReference type="Proteomes" id="UP000019132">
    <property type="component" value="Unassembled WGS sequence"/>
</dbReference>
<name>K3X239_GLOUD</name>
<keyword evidence="8 13" id="KW-1133">Transmembrane helix</keyword>
<dbReference type="Pfam" id="PF00520">
    <property type="entry name" value="Ion_trans"/>
    <property type="match status" value="2"/>
</dbReference>
<dbReference type="Gene3D" id="2.60.120.10">
    <property type="entry name" value="Jelly Rolls"/>
    <property type="match status" value="2"/>
</dbReference>
<accession>K3X239</accession>
<dbReference type="Gene3D" id="1.10.287.630">
    <property type="entry name" value="Helix hairpin bin"/>
    <property type="match status" value="2"/>
</dbReference>
<evidence type="ECO:0000256" key="12">
    <source>
        <dbReference type="SAM" id="MobiDB-lite"/>
    </source>
</evidence>
<dbReference type="eggNOG" id="KOG0498">
    <property type="taxonomic scope" value="Eukaryota"/>
</dbReference>
<evidence type="ECO:0000313" key="15">
    <source>
        <dbReference type="EnsemblProtists" id="PYU1_T011288"/>
    </source>
</evidence>
<dbReference type="GO" id="GO:0042391">
    <property type="term" value="P:regulation of membrane potential"/>
    <property type="evidence" value="ECO:0007669"/>
    <property type="project" value="TreeGrafter"/>
</dbReference>
<sequence length="1460" mass="164099">MTQQQPSVKAATAYHLHAKIPRPSTQHRPVGNMRMHSPPPKKRASYLWLALRKNIPAYVGHPLKRRFHRRRVPRFRINPETSYKRLWDLLLALLVLYTTCVVPYRVCFHRDAKGAFALAESVMDVMFFIDIVLNFITGIYLPSGEITYSSRLIVTAYLRGWFAVDFFSTMPFDLLFGSNGEDDGGGAGSTALLSTKLLRSLKVLKLFKLARIRRLGTMFTNLEDAVSTNQSLVSLVKLALSMLFFAHIVACVWYAVGLQNTEQSWILDMQYDAMDLEHKDLLKYLASMYWAIVTMATIGYGDIVARNNEERLVNIAVMAIGVSFFGYVIGTISSLVTNLDVSAALYDERMTVVKEYILSRQIPKHMSKKIRDHFEYYFQNRSVFKECKILARLPSALRNEMIHHAYAKLVSSIKYFTQCHESLISDIVMLMHPCSVLKDEYVYVQHEIAAHVFFLVKGKVHLSRTLANAKGDVKLGTHNVGEHFGEMEVYDHDHGNGVRMCSAVANSFCELTFLSREAILKLSERWPEVLKHFRESARENSKRLRRRAGASSLDDDMYVLFRDHEVATAMIRTSVLVKKSMRQLTKSLTAGTPTGRASSRISPFNGHDDDDAEEVVVPQHHRYFSGNFDAPRGHSLRESPLGQVEDDGDELAVSYNNTTDARSSRRASSPYIFMGKEKASNSPEFSRVQPAKGKKQVLASLAPLDTLRKKPMGMPFNNLAIDRAPKEKDACLGSEARTDDYLLKAGGESIVELPNDAVASDSHPNLNVSDQVALLPTDENEQMNSRNESSATPSNSPSPRPQHSGFVAQPAEDAAAAIPSGKNNDLHSIVAKIRSTTIPPPQHNIHAEMLLLKGSYLLHPQQPFLVTWQFVVGLMIMYSIVVVPLRLGFNYDAVGGWFILELSIDAFFFLDILLNFRTAFFNDEKMLIYDASVICKKYAKGWFVPDLISTIPFGDIVSLFYNGADAHVNFFPTKLLRLTRVVRLLKLTRLIKLSRVFGKIREIVQMSPWAEQLFRLMLMMSLFCHWSACLFHAALLASESEGLPNWCVDEFFRGASTLPPNYACSDSIPLLDRYIASMYWAFTTLTTVGYGDMSPNVYSVYELGLVIILIVVNATIFGYIVSSVMSLIHNFNPSDRECKLLMNEMKDYLRDSSVSARLCANVKVHYKHNITCTSLFPEKKIFDKLAPNLRFDIARLVATETLFAIPLITVMEDAFKGFVSYALFLLKPICIVQSEKVCRSGGPGTEMFFLVDGECDLVNSHTGKGRIVSENAVFEQYALMAKPEEVYRTASMVTAISKKCILYSFTIQDFKALEDVSPAVSTYFLSQLAAVLIEDDLYELSPVQKANVDFALRQGQMFRSVAEHHHRTQLNSLGKVALAKLYPRRGSEWSPDLLPRQLKLLEETAKKTVAQNASATATPLATTRGADPEQQGASIPQDADGDDTKSRGKERLARTLKEVV</sequence>
<dbReference type="Gene3D" id="1.10.287.70">
    <property type="match status" value="2"/>
</dbReference>
<proteinExistence type="predicted"/>
<dbReference type="FunFam" id="1.10.287.70:FF:000123">
    <property type="entry name" value="Potassium channel KAT3"/>
    <property type="match status" value="1"/>
</dbReference>
<comment type="subcellular location">
    <subcellularLocation>
        <location evidence="1">Membrane</location>
        <topology evidence="1">Multi-pass membrane protein</topology>
    </subcellularLocation>
</comment>
<evidence type="ECO:0000256" key="3">
    <source>
        <dbReference type="ARBA" id="ARBA00022538"/>
    </source>
</evidence>
<reference evidence="15" key="3">
    <citation type="submission" date="2015-02" db="UniProtKB">
        <authorList>
            <consortium name="EnsemblProtists"/>
        </authorList>
    </citation>
    <scope>IDENTIFICATION</scope>
    <source>
        <strain evidence="15">DAOM BR144</strain>
    </source>
</reference>
<feature type="region of interest" description="Disordered" evidence="12">
    <location>
        <begin position="586"/>
        <end position="611"/>
    </location>
</feature>
<evidence type="ECO:0000256" key="7">
    <source>
        <dbReference type="ARBA" id="ARBA00022958"/>
    </source>
</evidence>
<keyword evidence="10 13" id="KW-0472">Membrane</keyword>
<keyword evidence="4 13" id="KW-0812">Transmembrane</keyword>
<dbReference type="PANTHER" id="PTHR10217">
    <property type="entry name" value="VOLTAGE AND LIGAND GATED POTASSIUM CHANNEL"/>
    <property type="match status" value="1"/>
</dbReference>
<evidence type="ECO:0000313" key="16">
    <source>
        <dbReference type="Proteomes" id="UP000019132"/>
    </source>
</evidence>
<feature type="transmembrane region" description="Helical" evidence="13">
    <location>
        <begin position="865"/>
        <end position="885"/>
    </location>
</feature>
<evidence type="ECO:0000256" key="2">
    <source>
        <dbReference type="ARBA" id="ARBA00022448"/>
    </source>
</evidence>
<feature type="transmembrane region" description="Helical" evidence="13">
    <location>
        <begin position="897"/>
        <end position="916"/>
    </location>
</feature>
<evidence type="ECO:0000256" key="6">
    <source>
        <dbReference type="ARBA" id="ARBA00022882"/>
    </source>
</evidence>
<dbReference type="InParanoid" id="K3X239"/>
<dbReference type="HOGENOM" id="CLU_004924_0_0_1"/>
<dbReference type="EMBL" id="GL376562">
    <property type="status" value="NOT_ANNOTATED_CDS"/>
    <property type="molecule type" value="Genomic_DNA"/>
</dbReference>
<evidence type="ECO:0000256" key="13">
    <source>
        <dbReference type="SAM" id="Phobius"/>
    </source>
</evidence>
<evidence type="ECO:0000256" key="9">
    <source>
        <dbReference type="ARBA" id="ARBA00023065"/>
    </source>
</evidence>
<feature type="compositionally biased region" description="Polar residues" evidence="12">
    <location>
        <begin position="586"/>
        <end position="602"/>
    </location>
</feature>
<evidence type="ECO:0000256" key="5">
    <source>
        <dbReference type="ARBA" id="ARBA00022826"/>
    </source>
</evidence>
<dbReference type="CDD" id="cd00038">
    <property type="entry name" value="CAP_ED"/>
    <property type="match status" value="1"/>
</dbReference>
<feature type="domain" description="Cyclic nucleotide-binding" evidence="14">
    <location>
        <begin position="1235"/>
        <end position="1313"/>
    </location>
</feature>
<keyword evidence="5" id="KW-0631">Potassium channel</keyword>
<dbReference type="PRINTS" id="PR01463">
    <property type="entry name" value="EAGCHANLFMLY"/>
</dbReference>
<dbReference type="Pfam" id="PF00027">
    <property type="entry name" value="cNMP_binding"/>
    <property type="match status" value="1"/>
</dbReference>
<dbReference type="InterPro" id="IPR014710">
    <property type="entry name" value="RmlC-like_jellyroll"/>
</dbReference>
<dbReference type="OMA" id="IMYSTIM"/>
<feature type="compositionally biased region" description="Polar residues" evidence="12">
    <location>
        <begin position="1409"/>
        <end position="1421"/>
    </location>
</feature>
<feature type="transmembrane region" description="Helical" evidence="13">
    <location>
        <begin position="1074"/>
        <end position="1091"/>
    </location>
</feature>
<feature type="transmembrane region" description="Helical" evidence="13">
    <location>
        <begin position="1016"/>
        <end position="1036"/>
    </location>
</feature>